<gene>
    <name evidence="2" type="ORF">SAMN05444352_116127</name>
</gene>
<dbReference type="RefSeq" id="WP_042128324.1">
    <property type="nucleotide sequence ID" value="NZ_FZOL01000016.1"/>
</dbReference>
<evidence type="ECO:0000313" key="2">
    <source>
        <dbReference type="EMBL" id="SNS85149.1"/>
    </source>
</evidence>
<name>A0A239HV25_9PSED</name>
<dbReference type="OrthoDB" id="7003488at2"/>
<dbReference type="EMBL" id="FZOL01000016">
    <property type="protein sequence ID" value="SNS85149.1"/>
    <property type="molecule type" value="Genomic_DNA"/>
</dbReference>
<dbReference type="STRING" id="1215104.GCA_000730585_01175"/>
<sequence>MTLSPSPFGQMVLNTPFCGPIAHRFAWRPSLRDVAWCLLFEQWHLRGVKEQDLSALLLYRFDGSGTPRVDELADVLIECFCENTPLAVDVDSDYLSFFKGAETPFRSKVDVVAVQALINESAPYLLSTYQQALYEYWEVARHGEGNPLHWLATYLHQQCSAVIDQQFRDGALDSLEAATARVIASFPKAQDRALLNNLVEVKISLLGQATCVEQGLDPELASAILIEREVPQLQRNMALLFTLSGALQRFDSRQALGAALLNRCAGQGDGLLLREYPAPGPVFLAQALLLREQQQELIGELARLPALPGMSAMHSLLQRLDEASSLLGVCQASQREMRERFRLQLPSWLGQAAEAQRRDYAGRLLRLASLQEDGNGTSFLDGVPDAFEFAREKLLDAMRKEHPQAPLPNLDDLQLVNRQVTAVAGGNGGDVVAEGEVQIVRMSPMQFALANLAVLRPGSVSLHSLSGASLPDWLTVDYLKDLVARLDVGGQYPPLLQRLLLDERSERDLRQRRFSQQLCEQVPLLALETRLRDPAALGAESLRRLDELFLPINRSPRDAVIRPLSFIARSGASPDVAQNAWLIEAPEVGKGPCLLYRPLHRQALCEFASREAFFQALCKAGELQDDILQRLPVARQPIYAHGGFAEPHVVRFFPGDEFSLLSVPALAKLGEAVLQGNLAEQLYQSCAGELIERARRETLSSSASRWLGYEELGWLMFNTVLPFFNGTLVKAAWMLPLFTSLRQLLAAPDGAVQASDLRQLLLNLALLLLPEPVSTLERQSAPLPTPGALDTTRIEAVLLASPQPSKWPTFGWGSAVLSAAQRDALAGFRREVAPGQLGEAQDAGDYQGLYRHQQSWWAALDGAVYQLAIDADGPRLVDVDGNLGPWIRDTGGGRWQLDFGLRLRGGMPVNRRIAQLRESNR</sequence>
<accession>A0A239HV25</accession>
<dbReference type="Proteomes" id="UP000198407">
    <property type="component" value="Unassembled WGS sequence"/>
</dbReference>
<dbReference type="AlphaFoldDB" id="A0A239HV25"/>
<evidence type="ECO:0000313" key="3">
    <source>
        <dbReference type="Proteomes" id="UP000198407"/>
    </source>
</evidence>
<evidence type="ECO:0000259" key="1">
    <source>
        <dbReference type="Pfam" id="PF20178"/>
    </source>
</evidence>
<proteinExistence type="predicted"/>
<organism evidence="2 3">
    <name type="scientific">Pseudomonas japonica</name>
    <dbReference type="NCBI Taxonomy" id="256466"/>
    <lineage>
        <taxon>Bacteria</taxon>
        <taxon>Pseudomonadati</taxon>
        <taxon>Pseudomonadota</taxon>
        <taxon>Gammaproteobacteria</taxon>
        <taxon>Pseudomonadales</taxon>
        <taxon>Pseudomonadaceae</taxon>
        <taxon>Pseudomonas</taxon>
    </lineage>
</organism>
<feature type="domain" description="Dermonecrotic toxin N-terminal" evidence="1">
    <location>
        <begin position="381"/>
        <end position="632"/>
    </location>
</feature>
<keyword evidence="3" id="KW-1185">Reference proteome</keyword>
<dbReference type="InterPro" id="IPR046673">
    <property type="entry name" value="ToxA_N"/>
</dbReference>
<dbReference type="Pfam" id="PF20178">
    <property type="entry name" value="ToxA_N"/>
    <property type="match status" value="1"/>
</dbReference>
<reference evidence="3" key="1">
    <citation type="submission" date="2017-06" db="EMBL/GenBank/DDBJ databases">
        <authorList>
            <person name="Varghese N."/>
            <person name="Submissions S."/>
        </authorList>
    </citation>
    <scope>NUCLEOTIDE SEQUENCE [LARGE SCALE GENOMIC DNA]</scope>
    <source>
        <strain evidence="3">DSM 22348</strain>
    </source>
</reference>
<protein>
    <recommendedName>
        <fullName evidence="1">Dermonecrotic toxin N-terminal domain-containing protein</fullName>
    </recommendedName>
</protein>